<comment type="caution">
    <text evidence="3">The sequence shown here is derived from an EMBL/GenBank/DDBJ whole genome shotgun (WGS) entry which is preliminary data.</text>
</comment>
<dbReference type="GO" id="GO:0016853">
    <property type="term" value="F:isomerase activity"/>
    <property type="evidence" value="ECO:0007669"/>
    <property type="project" value="UniProtKB-KW"/>
</dbReference>
<protein>
    <submittedName>
        <fullName evidence="3">Hydroxypyruvate isomerase</fullName>
    </submittedName>
</protein>
<reference evidence="3 4" key="1">
    <citation type="submission" date="2019-07" db="EMBL/GenBank/DDBJ databases">
        <title>Whole genome shotgun sequence of Brevifollis gellanilyticus NBRC 108608.</title>
        <authorList>
            <person name="Hosoyama A."/>
            <person name="Uohara A."/>
            <person name="Ohji S."/>
            <person name="Ichikawa N."/>
        </authorList>
    </citation>
    <scope>NUCLEOTIDE SEQUENCE [LARGE SCALE GENOMIC DNA]</scope>
    <source>
        <strain evidence="3 4">NBRC 108608</strain>
    </source>
</reference>
<dbReference type="PROSITE" id="PS51318">
    <property type="entry name" value="TAT"/>
    <property type="match status" value="1"/>
</dbReference>
<dbReference type="OrthoDB" id="9786584at2"/>
<evidence type="ECO:0000259" key="2">
    <source>
        <dbReference type="Pfam" id="PF01261"/>
    </source>
</evidence>
<name>A0A512M653_9BACT</name>
<dbReference type="PANTHER" id="PTHR43489">
    <property type="entry name" value="ISOMERASE"/>
    <property type="match status" value="1"/>
</dbReference>
<gene>
    <name evidence="3" type="ORF">BGE01nite_15000</name>
</gene>
<keyword evidence="3" id="KW-0670">Pyruvate</keyword>
<feature type="domain" description="Xylose isomerase-like TIM barrel" evidence="2">
    <location>
        <begin position="66"/>
        <end position="287"/>
    </location>
</feature>
<evidence type="ECO:0000313" key="3">
    <source>
        <dbReference type="EMBL" id="GEP42209.1"/>
    </source>
</evidence>
<sequence>MDSTSLPRRAFLSRSLAASTSVAAVTTMLRQQLSAADDKAGAAAGKVRHSVCKWCYKDIPLETMCEAAKEIGLESIELLDPPDFPTLKKHGLHCAMVSFPTALSPDGKKIGSIPHAFNRLEHHDLLIGAYEPLLKASAEAGFKQVICFSGNRDGMSDEQGLENCAVGLKRLLPTAEKLGVKLVMELLNSKVNHPDYMCDHSAWGVALCEKLGSANFGLLYDIYHMQIMEGDVIATIRKQHKHFAHYHTGGVPGRAEIDDSQELHYPAIIKAIQETGYTGYLGQEFIPKRPDKLASLKQAVGICSVA</sequence>
<keyword evidence="4" id="KW-1185">Reference proteome</keyword>
<dbReference type="InterPro" id="IPR036237">
    <property type="entry name" value="Xyl_isomerase-like_sf"/>
</dbReference>
<organism evidence="3 4">
    <name type="scientific">Brevifollis gellanilyticus</name>
    <dbReference type="NCBI Taxonomy" id="748831"/>
    <lineage>
        <taxon>Bacteria</taxon>
        <taxon>Pseudomonadati</taxon>
        <taxon>Verrucomicrobiota</taxon>
        <taxon>Verrucomicrobiia</taxon>
        <taxon>Verrucomicrobiales</taxon>
        <taxon>Verrucomicrobiaceae</taxon>
    </lineage>
</organism>
<evidence type="ECO:0000313" key="4">
    <source>
        <dbReference type="Proteomes" id="UP000321577"/>
    </source>
</evidence>
<dbReference type="SUPFAM" id="SSF51658">
    <property type="entry name" value="Xylose isomerase-like"/>
    <property type="match status" value="1"/>
</dbReference>
<keyword evidence="1 3" id="KW-0413">Isomerase</keyword>
<dbReference type="Pfam" id="PF01261">
    <property type="entry name" value="AP_endonuc_2"/>
    <property type="match status" value="1"/>
</dbReference>
<dbReference type="AlphaFoldDB" id="A0A512M653"/>
<dbReference type="PANTHER" id="PTHR43489:SF3">
    <property type="entry name" value="XYLOSE ISOMERASE DOMAIN PROTEIN TIM BARREL"/>
    <property type="match status" value="1"/>
</dbReference>
<dbReference type="EMBL" id="BKAG01000008">
    <property type="protein sequence ID" value="GEP42209.1"/>
    <property type="molecule type" value="Genomic_DNA"/>
</dbReference>
<dbReference type="Gene3D" id="3.20.20.150">
    <property type="entry name" value="Divalent-metal-dependent TIM barrel enzymes"/>
    <property type="match status" value="1"/>
</dbReference>
<proteinExistence type="predicted"/>
<dbReference type="InterPro" id="IPR006311">
    <property type="entry name" value="TAT_signal"/>
</dbReference>
<evidence type="ECO:0000256" key="1">
    <source>
        <dbReference type="ARBA" id="ARBA00023235"/>
    </source>
</evidence>
<dbReference type="InterPro" id="IPR013022">
    <property type="entry name" value="Xyl_isomerase-like_TIM-brl"/>
</dbReference>
<accession>A0A512M653</accession>
<dbReference type="RefSeq" id="WP_146849811.1">
    <property type="nucleotide sequence ID" value="NZ_BKAG01000008.1"/>
</dbReference>
<dbReference type="InterPro" id="IPR050417">
    <property type="entry name" value="Sugar_Epim/Isomerase"/>
</dbReference>
<dbReference type="Proteomes" id="UP000321577">
    <property type="component" value="Unassembled WGS sequence"/>
</dbReference>